<accession>A0ABM1C756</accession>
<dbReference type="PROSITE" id="PS51316">
    <property type="entry name" value="ODV"/>
    <property type="match status" value="3"/>
</dbReference>
<sequence>MPFTVSFALQELGNSHRKLDDLSWPNNPGPQPDFSLSGYSQHLGSMLAQSSQHYQGLQRKLLISSLARPLLPHITICLSPLSDLRADMTTLEIKQELQSQLAKSKQDFRDLREKFLISQATAYILANQLQKYKCEECEDIIESVLKKELHSNEGNLAEKSTLAQKLREYSVLIQEQEQQLTRLWQRLQEERDISVLLSQHLKDLLTHNDLDNYQGQGFRERLAEGHRLAESTVCKLSPENHEDEEDEYMELQEVEKKEVQQDSQDQRVLPSSICQEVSDCDQPYSDGKLSFAEQEVSPAPDVACECSHSKRDETPNDLPENQNDQEEEDGQQPMSPSNLESVDPGELTNSGVPAISCALLMELQKFQKKEILQDSQDECALPSSICQEESDCDQPYSEGKLTFDEQEVGSALDVGSERYHSSGDEIPTHLPECNHPSLNLFAENQNDHEEVKGQGPIAPRLCRELPQEVEDDLPWDPLDEYYLNSSDLPSLSNSYCPYRSAVTFSFEELAVYPALDRTSEYSIVNDSVFTNPSCLIISPPNPIRLRKELTVVEENEVPQDLLDECYLTHSIGQDLSASCRLYRRASLLTDEQEVFSALDVHKLGLEAYIGMKNPPKLEGDAVEGSATSTDHTNALSALKQRILRRKLRLGKRKPGPTVLLITRGSFKPLNTWHFA</sequence>
<dbReference type="Pfam" id="PF06758">
    <property type="entry name" value="Olduvai"/>
    <property type="match status" value="4"/>
</dbReference>
<evidence type="ECO:0000259" key="3">
    <source>
        <dbReference type="PROSITE" id="PS51316"/>
    </source>
</evidence>
<gene>
    <name evidence="5" type="primary">LOC101404933</name>
</gene>
<comment type="similarity">
    <text evidence="1">Belongs to the NBPF family.</text>
</comment>
<dbReference type="Proteomes" id="UP000694910">
    <property type="component" value="Unplaced"/>
</dbReference>
<name>A0ABM1C756_CERSS</name>
<reference evidence="5" key="1">
    <citation type="submission" date="2025-08" db="UniProtKB">
        <authorList>
            <consortium name="RefSeq"/>
        </authorList>
    </citation>
    <scope>IDENTIFICATION</scope>
</reference>
<organism evidence="4 5">
    <name type="scientific">Ceratotherium simum simum</name>
    <name type="common">Southern white rhinoceros</name>
    <dbReference type="NCBI Taxonomy" id="73337"/>
    <lineage>
        <taxon>Eukaryota</taxon>
        <taxon>Metazoa</taxon>
        <taxon>Chordata</taxon>
        <taxon>Craniata</taxon>
        <taxon>Vertebrata</taxon>
        <taxon>Euteleostomi</taxon>
        <taxon>Mammalia</taxon>
        <taxon>Eutheria</taxon>
        <taxon>Laurasiatheria</taxon>
        <taxon>Perissodactyla</taxon>
        <taxon>Rhinocerotidae</taxon>
        <taxon>Ceratotherium</taxon>
    </lineage>
</organism>
<dbReference type="PANTHER" id="PTHR14199:SF29">
    <property type="entry name" value="NEUROBLASTOMA BREAKPOINT FAMILY MEMBER 4-RELATED"/>
    <property type="match status" value="1"/>
</dbReference>
<evidence type="ECO:0000256" key="2">
    <source>
        <dbReference type="SAM" id="MobiDB-lite"/>
    </source>
</evidence>
<evidence type="ECO:0000313" key="5">
    <source>
        <dbReference type="RefSeq" id="XP_014635387.1"/>
    </source>
</evidence>
<feature type="domain" description="Olduvai" evidence="3">
    <location>
        <begin position="546"/>
        <end position="616"/>
    </location>
</feature>
<dbReference type="InterPro" id="IPR010630">
    <property type="entry name" value="Olduvai_dom"/>
</dbReference>
<dbReference type="InterPro" id="IPR055306">
    <property type="entry name" value="NBPF"/>
</dbReference>
<keyword evidence="4" id="KW-1185">Reference proteome</keyword>
<proteinExistence type="inferred from homology"/>
<evidence type="ECO:0000313" key="4">
    <source>
        <dbReference type="Proteomes" id="UP000694910"/>
    </source>
</evidence>
<evidence type="ECO:0000256" key="1">
    <source>
        <dbReference type="ARBA" id="ARBA00038417"/>
    </source>
</evidence>
<feature type="domain" description="Olduvai" evidence="3">
    <location>
        <begin position="248"/>
        <end position="336"/>
    </location>
</feature>
<dbReference type="SMART" id="SM01148">
    <property type="entry name" value="DUF1220"/>
    <property type="match status" value="4"/>
</dbReference>
<feature type="region of interest" description="Disordered" evidence="2">
    <location>
        <begin position="302"/>
        <end position="348"/>
    </location>
</feature>
<dbReference type="RefSeq" id="XP_014635387.1">
    <property type="nucleotide sequence ID" value="XM_014779901.1"/>
</dbReference>
<feature type="domain" description="Olduvai" evidence="3">
    <location>
        <begin position="356"/>
        <end position="459"/>
    </location>
</feature>
<dbReference type="GeneID" id="101404933"/>
<protein>
    <submittedName>
        <fullName evidence="5">LOW QUALITY PROTEIN: putative neuroblastoma breakpoint family member 7</fullName>
    </submittedName>
</protein>
<dbReference type="PANTHER" id="PTHR14199">
    <property type="entry name" value="NEUROBLASTOMA BREAKPOINT FAMILY MEMBER 6-LIKE PROTEIN"/>
    <property type="match status" value="1"/>
</dbReference>